<proteinExistence type="predicted"/>
<dbReference type="GO" id="GO:0005829">
    <property type="term" value="C:cytosol"/>
    <property type="evidence" value="ECO:0007669"/>
    <property type="project" value="TreeGrafter"/>
</dbReference>
<organism evidence="1 2">
    <name type="scientific">Anaerostipes butyraticus</name>
    <dbReference type="NCBI Taxonomy" id="645466"/>
    <lineage>
        <taxon>Bacteria</taxon>
        <taxon>Bacillati</taxon>
        <taxon>Bacillota</taxon>
        <taxon>Clostridia</taxon>
        <taxon>Lachnospirales</taxon>
        <taxon>Lachnospiraceae</taxon>
        <taxon>Anaerostipes</taxon>
    </lineage>
</organism>
<dbReference type="Pfam" id="PF08282">
    <property type="entry name" value="Hydrolase_3"/>
    <property type="match status" value="1"/>
</dbReference>
<reference evidence="1" key="1">
    <citation type="submission" date="2020-06" db="EMBL/GenBank/DDBJ databases">
        <title>Characterization of fructooligosaccharide metabolism and fructooligosaccharide-degrading enzymes in human commensal butyrate producers.</title>
        <authorList>
            <person name="Tanno H."/>
            <person name="Fujii T."/>
            <person name="Hirano K."/>
            <person name="Maeno S."/>
            <person name="Tonozuka T."/>
            <person name="Sakamoto M."/>
            <person name="Ohkuma M."/>
            <person name="Tochio T."/>
            <person name="Endo A."/>
        </authorList>
    </citation>
    <scope>NUCLEOTIDE SEQUENCE</scope>
    <source>
        <strain evidence="1">JCM 17466</strain>
    </source>
</reference>
<dbReference type="InterPro" id="IPR000150">
    <property type="entry name" value="Cof"/>
</dbReference>
<dbReference type="NCBIfam" id="TIGR01484">
    <property type="entry name" value="HAD-SF-IIB"/>
    <property type="match status" value="1"/>
</dbReference>
<accession>A0A916Q7J8</accession>
<dbReference type="SUPFAM" id="SSF56784">
    <property type="entry name" value="HAD-like"/>
    <property type="match status" value="1"/>
</dbReference>
<protein>
    <submittedName>
        <fullName evidence="1">Haloacid dehalogenase</fullName>
    </submittedName>
</protein>
<dbReference type="PANTHER" id="PTHR10000:SF55">
    <property type="entry name" value="5-AMINO-6-(5-PHOSPHO-D-RIBITYLAMINO)URACIL PHOSPHATASE YCSE"/>
    <property type="match status" value="1"/>
</dbReference>
<dbReference type="Gene3D" id="3.30.1240.10">
    <property type="match status" value="1"/>
</dbReference>
<gene>
    <name evidence="1" type="ORF">ANBU17_07220</name>
</gene>
<dbReference type="InterPro" id="IPR023214">
    <property type="entry name" value="HAD_sf"/>
</dbReference>
<dbReference type="GO" id="GO:0016791">
    <property type="term" value="F:phosphatase activity"/>
    <property type="evidence" value="ECO:0007669"/>
    <property type="project" value="UniProtKB-ARBA"/>
</dbReference>
<sequence length="290" mass="32661">MIQLIVSDLDGTLLNENKQMTPRTADAIKQLQQKGIRFLLNTEREYFDAKSVLDSAGICCDMICSGGAYTICENGDSSHAAYISRHMIDQMLSLFGKYHVFFEIYSTKGRCILGTQEAYETYLTGEYFPSLLEEDKNFSMTQENYDQILSETHFYDTGDLLLEDNPQILRIISRSNDTWKLDQLRNEMRHSIHELAVSEDSAYCIQVTAIEAQKGAALLAYMRDHRLSLKNTLIIGDGHEDYSMLGLPYIKSVAMGNAIDEIKEICEYQTSSNDASGAAAVFEILLSSLS</sequence>
<dbReference type="PROSITE" id="PS01228">
    <property type="entry name" value="COF_1"/>
    <property type="match status" value="1"/>
</dbReference>
<evidence type="ECO:0000313" key="1">
    <source>
        <dbReference type="EMBL" id="GFO84375.1"/>
    </source>
</evidence>
<dbReference type="InterPro" id="IPR036412">
    <property type="entry name" value="HAD-like_sf"/>
</dbReference>
<dbReference type="GO" id="GO:0000287">
    <property type="term" value="F:magnesium ion binding"/>
    <property type="evidence" value="ECO:0007669"/>
    <property type="project" value="TreeGrafter"/>
</dbReference>
<dbReference type="AlphaFoldDB" id="A0A916Q7J8"/>
<dbReference type="PANTHER" id="PTHR10000">
    <property type="entry name" value="PHOSPHOSERINE PHOSPHATASE"/>
    <property type="match status" value="1"/>
</dbReference>
<comment type="caution">
    <text evidence="1">The sequence shown here is derived from an EMBL/GenBank/DDBJ whole genome shotgun (WGS) entry which is preliminary data.</text>
</comment>
<dbReference type="RefSeq" id="WP_201310121.1">
    <property type="nucleotide sequence ID" value="NZ_BLYI01000014.1"/>
</dbReference>
<name>A0A916Q7J8_9FIRM</name>
<dbReference type="Proteomes" id="UP000613208">
    <property type="component" value="Unassembled WGS sequence"/>
</dbReference>
<evidence type="ECO:0000313" key="2">
    <source>
        <dbReference type="Proteomes" id="UP000613208"/>
    </source>
</evidence>
<dbReference type="Gene3D" id="3.40.50.1000">
    <property type="entry name" value="HAD superfamily/HAD-like"/>
    <property type="match status" value="1"/>
</dbReference>
<keyword evidence="2" id="KW-1185">Reference proteome</keyword>
<dbReference type="EMBL" id="BLYI01000014">
    <property type="protein sequence ID" value="GFO84375.1"/>
    <property type="molecule type" value="Genomic_DNA"/>
</dbReference>
<dbReference type="NCBIfam" id="TIGR00099">
    <property type="entry name" value="Cof-subfamily"/>
    <property type="match status" value="1"/>
</dbReference>
<dbReference type="InterPro" id="IPR006379">
    <property type="entry name" value="HAD-SF_hydro_IIB"/>
</dbReference>